<comment type="caution">
    <text evidence="4">The sequence shown here is derived from an EMBL/GenBank/DDBJ whole genome shotgun (WGS) entry which is preliminary data.</text>
</comment>
<reference evidence="4 5" key="1">
    <citation type="journal article" date="2024" name="BMC Biol.">
        <title>Comparative genomics of Ascetosporea gives new insight into the evolutionary basis for animal parasitism in Rhizaria.</title>
        <authorList>
            <person name="Hiltunen Thoren M."/>
            <person name="Onut-Brannstrom I."/>
            <person name="Alfjorden A."/>
            <person name="Peckova H."/>
            <person name="Swords F."/>
            <person name="Hooper C."/>
            <person name="Holzer A.S."/>
            <person name="Bass D."/>
            <person name="Burki F."/>
        </authorList>
    </citation>
    <scope>NUCLEOTIDE SEQUENCE [LARGE SCALE GENOMIC DNA]</scope>
    <source>
        <strain evidence="4">20-A016</strain>
    </source>
</reference>
<comment type="similarity">
    <text evidence="1">Belongs to the methyltransferase superfamily. PrmA family.</text>
</comment>
<dbReference type="CDD" id="cd02440">
    <property type="entry name" value="AdoMet_MTases"/>
    <property type="match status" value="1"/>
</dbReference>
<dbReference type="Proteomes" id="UP001439008">
    <property type="component" value="Unassembled WGS sequence"/>
</dbReference>
<dbReference type="InterPro" id="IPR002052">
    <property type="entry name" value="DNA_methylase_N6_adenine_CS"/>
</dbReference>
<dbReference type="InterPro" id="IPR029063">
    <property type="entry name" value="SAM-dependent_MTases_sf"/>
</dbReference>
<evidence type="ECO:0000256" key="1">
    <source>
        <dbReference type="ARBA" id="ARBA00009741"/>
    </source>
</evidence>
<name>A0ABV2AGY3_9EUKA</name>
<dbReference type="PROSITE" id="PS00092">
    <property type="entry name" value="N6_MTASE"/>
    <property type="match status" value="1"/>
</dbReference>
<dbReference type="InterPro" id="IPR007848">
    <property type="entry name" value="Small_mtfrase_dom"/>
</dbReference>
<gene>
    <name evidence="4" type="ORF">MHBO_000795</name>
</gene>
<feature type="domain" description="Methyltransferase small" evidence="3">
    <location>
        <begin position="39"/>
        <end position="132"/>
    </location>
</feature>
<evidence type="ECO:0000259" key="3">
    <source>
        <dbReference type="Pfam" id="PF05175"/>
    </source>
</evidence>
<dbReference type="Pfam" id="PF05175">
    <property type="entry name" value="MTS"/>
    <property type="match status" value="1"/>
</dbReference>
<organism evidence="4 5">
    <name type="scientific">Bonamia ostreae</name>
    <dbReference type="NCBI Taxonomy" id="126728"/>
    <lineage>
        <taxon>Eukaryota</taxon>
        <taxon>Sar</taxon>
        <taxon>Rhizaria</taxon>
        <taxon>Endomyxa</taxon>
        <taxon>Ascetosporea</taxon>
        <taxon>Haplosporida</taxon>
        <taxon>Bonamia</taxon>
    </lineage>
</organism>
<evidence type="ECO:0000313" key="5">
    <source>
        <dbReference type="Proteomes" id="UP001439008"/>
    </source>
</evidence>
<dbReference type="InterPro" id="IPR051720">
    <property type="entry name" value="rRNA_MeTrfase/Polyamine_Synth"/>
</dbReference>
<dbReference type="PANTHER" id="PTHR23290">
    <property type="entry name" value="RRNA N6-ADENOSINE-METHYLTRANSFERASE METTL5"/>
    <property type="match status" value="1"/>
</dbReference>
<evidence type="ECO:0000256" key="2">
    <source>
        <dbReference type="ARBA" id="ARBA00041374"/>
    </source>
</evidence>
<keyword evidence="5" id="KW-1185">Reference proteome</keyword>
<sequence length="192" mass="21698">MKLKAMESVLQQFEAFKEPQVSLEQYATPPKIASQIVLHLDKTQFKFEDKLIADFGSGTGILSAGAILQGCFAVFCFEKDAAAMLTAKRNFEKFGFAPELILIDVAQIDRQKRLFALFDNVVMNPPFGTRLKGIDLLFVKNALLVTKDSVYSLHKSSTRKVFRNLFSQPSPFFHRKLKNNAFLSNRWLNGAN</sequence>
<evidence type="ECO:0000313" key="4">
    <source>
        <dbReference type="EMBL" id="MES1918902.1"/>
    </source>
</evidence>
<dbReference type="Gene3D" id="3.40.50.150">
    <property type="entry name" value="Vaccinia Virus protein VP39"/>
    <property type="match status" value="1"/>
</dbReference>
<accession>A0ABV2AGY3</accession>
<dbReference type="EMBL" id="JBDODL010000152">
    <property type="protein sequence ID" value="MES1918902.1"/>
    <property type="molecule type" value="Genomic_DNA"/>
</dbReference>
<protein>
    <recommendedName>
        <fullName evidence="2">Methyltransferase-like protein 5</fullName>
    </recommendedName>
</protein>
<proteinExistence type="inferred from homology"/>
<dbReference type="SUPFAM" id="SSF53335">
    <property type="entry name" value="S-adenosyl-L-methionine-dependent methyltransferases"/>
    <property type="match status" value="1"/>
</dbReference>
<dbReference type="PANTHER" id="PTHR23290:SF0">
    <property type="entry name" value="RRNA N6-ADENOSINE-METHYLTRANSFERASE METTL5"/>
    <property type="match status" value="1"/>
</dbReference>